<evidence type="ECO:0000256" key="1">
    <source>
        <dbReference type="SAM" id="Coils"/>
    </source>
</evidence>
<name>A0A1D9P210_9FIRM</name>
<evidence type="ECO:0000259" key="2">
    <source>
        <dbReference type="Pfam" id="PF20250"/>
    </source>
</evidence>
<feature type="domain" description="Flagellar Assembly Protein A N-terminal region" evidence="2">
    <location>
        <begin position="393"/>
        <end position="558"/>
    </location>
</feature>
<organism evidence="3 4">
    <name type="scientific">Butyrivibrio hungatei</name>
    <dbReference type="NCBI Taxonomy" id="185008"/>
    <lineage>
        <taxon>Bacteria</taxon>
        <taxon>Bacillati</taxon>
        <taxon>Bacillota</taxon>
        <taxon>Clostridia</taxon>
        <taxon>Lachnospirales</taxon>
        <taxon>Lachnospiraceae</taxon>
        <taxon>Butyrivibrio</taxon>
    </lineage>
</organism>
<keyword evidence="1" id="KW-0175">Coiled coil</keyword>
<feature type="coiled-coil region" evidence="1">
    <location>
        <begin position="718"/>
        <end position="790"/>
    </location>
</feature>
<dbReference type="AlphaFoldDB" id="A0A1D9P210"/>
<sequence>MATQEADLISEFNVYSGLDSFDQNSLEKELDLCKYAGADVDKLKALKFNALQLAEIRKGLTDKVDISKYLDPKMPWTEMEELRLEMTQNIDMTKYREEGFDLRQISQIRQGIQNGIDVSVYAKKEYLADQMRELRLGMSKNGGVPIIFFQDPQYDNLQMREIRKGLEAGIDISSYAAVDVPYMKMRAIRHSAEDGLFFTDQEIARYNANILNQMHKAYLDNVDISRYIKERFDGDQIEQIRIGLKEGLPIDDFITGDMRGDAIKEIRIGLENGVDVGKYADGAYGWQQMYEMRMGLEHQIDITPYSKPLYRADQMREIRLGLEDGLDVSQYSTMMYTAKDMRRIRELMLSGEYQAVLPDETPEAIALDRTGGIKDDKVLIESMIENKDLYLSFTQNNMLCWMKLPLRADGMEYTEDVVLAFLFKCNVRKGINRDIISDMVKEHNHNQKYLVASGKEVIDGSDGYYEYFFDTEANTEPVILKDGTADLSNMDLIQVHVGDKLAEYHRATRGSDGFNVFGEVVKAKSGKEIPILKGEGFMILSDRVTYVAKYTGALTYKDGIIDIQKIMVMPEVKITDKKISYDGVVYVTGDVNSGSVIYASGDIIIGGHMESSEINSGGNVIIKCGATCPIRGSITAKGDVSAKFFEGVSINAKNISANYFINCTINAQGLIKTYGRAGIIYGGTCQSLFGVESAVVGNKSGAKTIINLGVNGALLGEFNAIQKSISREEEDLRTLTNEKNRLQEIGAVDRQQMQWKIKINAAIGTKESKIKELKIKKEKLEEEINKGSQAQAVVTEMVYAGTIFVIDGIVYRADSDRKTYDKLTFKADALRENIIVIEG</sequence>
<keyword evidence="4" id="KW-1185">Reference proteome</keyword>
<dbReference type="Proteomes" id="UP000179284">
    <property type="component" value="Chromosome I"/>
</dbReference>
<dbReference type="Pfam" id="PF03961">
    <property type="entry name" value="FapA"/>
    <property type="match status" value="1"/>
</dbReference>
<dbReference type="EMBL" id="CP017831">
    <property type="protein sequence ID" value="AOZ96610.1"/>
    <property type="molecule type" value="Genomic_DNA"/>
</dbReference>
<reference evidence="4" key="1">
    <citation type="submission" date="2016-10" db="EMBL/GenBank/DDBJ databases">
        <title>The complete genome sequence of the rumen bacterium Butyrivibrio hungatei MB2003.</title>
        <authorList>
            <person name="Palevich N."/>
            <person name="Kelly W.J."/>
            <person name="Leahy S.C."/>
            <person name="Altermann E."/>
            <person name="Rakonjac J."/>
            <person name="Attwood G.T."/>
        </authorList>
    </citation>
    <scope>NUCLEOTIDE SEQUENCE [LARGE SCALE GENOMIC DNA]</scope>
    <source>
        <strain evidence="4">MB2003</strain>
    </source>
</reference>
<evidence type="ECO:0000313" key="4">
    <source>
        <dbReference type="Proteomes" id="UP000179284"/>
    </source>
</evidence>
<gene>
    <name evidence="3" type="ORF">bhn_I1577</name>
</gene>
<evidence type="ECO:0000313" key="3">
    <source>
        <dbReference type="EMBL" id="AOZ96610.1"/>
    </source>
</evidence>
<accession>A0A1D9P210</accession>
<dbReference type="PANTHER" id="PTHR38032:SF1">
    <property type="entry name" value="RNA-BINDING PROTEIN KHPB N-TERMINAL DOMAIN-CONTAINING PROTEIN"/>
    <property type="match status" value="1"/>
</dbReference>
<dbReference type="KEGG" id="bhu:bhn_I1577"/>
<dbReference type="InterPro" id="IPR046865">
    <property type="entry name" value="FapA_b_solenoid"/>
</dbReference>
<dbReference type="RefSeq" id="WP_071176285.1">
    <property type="nucleotide sequence ID" value="NZ_CP017831.1"/>
</dbReference>
<protein>
    <recommendedName>
        <fullName evidence="2">Flagellar Assembly Protein A N-terminal region domain-containing protein</fullName>
    </recommendedName>
</protein>
<dbReference type="InterPro" id="IPR046866">
    <property type="entry name" value="FapA_N"/>
</dbReference>
<proteinExistence type="predicted"/>
<dbReference type="InterPro" id="IPR005646">
    <property type="entry name" value="FapA"/>
</dbReference>
<dbReference type="OrthoDB" id="9760122at2"/>
<dbReference type="PANTHER" id="PTHR38032">
    <property type="entry name" value="POLYMERASE-RELATED"/>
    <property type="match status" value="1"/>
</dbReference>
<dbReference type="Pfam" id="PF20250">
    <property type="entry name" value="FapA_N"/>
    <property type="match status" value="1"/>
</dbReference>